<dbReference type="InterPro" id="IPR036397">
    <property type="entry name" value="RNaseH_sf"/>
</dbReference>
<comment type="caution">
    <text evidence="7">The sequence shown here is derived from an EMBL/GenBank/DDBJ whole genome shotgun (WGS) entry which is preliminary data.</text>
</comment>
<dbReference type="PANTHER" id="PTHR10948:SF23">
    <property type="entry name" value="TRANSPOSASE INSI FOR INSERTION SEQUENCE ELEMENT IS30A-RELATED"/>
    <property type="match status" value="1"/>
</dbReference>
<proteinExistence type="inferred from homology"/>
<dbReference type="Proteomes" id="UP000050471">
    <property type="component" value="Unassembled WGS sequence"/>
</dbReference>
<evidence type="ECO:0000313" key="8">
    <source>
        <dbReference type="Proteomes" id="UP000050471"/>
    </source>
</evidence>
<evidence type="ECO:0000256" key="1">
    <source>
        <dbReference type="ARBA" id="ARBA00002190"/>
    </source>
</evidence>
<dbReference type="InterPro" id="IPR001584">
    <property type="entry name" value="Integrase_cat-core"/>
</dbReference>
<evidence type="ECO:0000259" key="6">
    <source>
        <dbReference type="PROSITE" id="PS50994"/>
    </source>
</evidence>
<dbReference type="AlphaFoldDB" id="A0A0P7KLU1"/>
<sequence length="402" mass="44661">MPPTHLAPSASIPKSRSLSFAEREEIALECARGAGVRAIARKLKRSPSTISREIRRNSATRGGDFDYRAINAQWHADRAAKRPKASKLTLNPALRDYVQDRLSGRIATPDGIVHHGPFVVWKGRRAIHRQNRRWSSAWSPEQIAQRLKVDFPEDPTMRISHEAIYQALYIQGRGALKRELSACLRSGRALRLPRERGRNRGKSFLTDALMISDRPAEISDRAVPGHWEGDLILGLGSSAIGTLVERTTRFTMLLHLPRMKGHGTGKPVKNGPALAGHGAEAVRDAITETISSLPAQLRRSLTWDQGAEMAQHAQLRIDTGLEIYFCDPQSPWQRGSNENTNGLLRQYFPKGTDLSKHDVDELSAVANALNTRPRKTLGWQTPAEALDRLLKKDMIEGVATTG</sequence>
<dbReference type="GO" id="GO:0003677">
    <property type="term" value="F:DNA binding"/>
    <property type="evidence" value="ECO:0007669"/>
    <property type="project" value="UniProtKB-KW"/>
</dbReference>
<evidence type="ECO:0000313" key="7">
    <source>
        <dbReference type="EMBL" id="KPN63030.1"/>
    </source>
</evidence>
<evidence type="ECO:0000256" key="2">
    <source>
        <dbReference type="ARBA" id="ARBA00006363"/>
    </source>
</evidence>
<dbReference type="EMBL" id="LKBA01000007">
    <property type="protein sequence ID" value="KPN63030.1"/>
    <property type="molecule type" value="Genomic_DNA"/>
</dbReference>
<dbReference type="PANTHER" id="PTHR10948">
    <property type="entry name" value="TRANSPOSASE"/>
    <property type="match status" value="1"/>
</dbReference>
<reference evidence="7 8" key="1">
    <citation type="submission" date="2015-09" db="EMBL/GenBank/DDBJ databases">
        <title>Draft genome sequence of Aliiroseovarius crassostreae CV919-312TSm, the causative agent of Roseovarius Oyster Disease (formerly Juvenile Oyster Disease).</title>
        <authorList>
            <person name="Kessner L."/>
            <person name="Spinard E."/>
            <person name="Nelson D."/>
        </authorList>
    </citation>
    <scope>NUCLEOTIDE SEQUENCE [LARGE SCALE GENOMIC DNA]</scope>
    <source>
        <strain evidence="7 8">CV919-312</strain>
    </source>
</reference>
<dbReference type="GO" id="GO:0006313">
    <property type="term" value="P:DNA transposition"/>
    <property type="evidence" value="ECO:0007669"/>
    <property type="project" value="InterPro"/>
</dbReference>
<dbReference type="InterPro" id="IPR051917">
    <property type="entry name" value="Transposase-Integrase"/>
</dbReference>
<keyword evidence="8" id="KW-1185">Reference proteome</keyword>
<dbReference type="InterPro" id="IPR012337">
    <property type="entry name" value="RNaseH-like_sf"/>
</dbReference>
<dbReference type="GO" id="GO:0004803">
    <property type="term" value="F:transposase activity"/>
    <property type="evidence" value="ECO:0007669"/>
    <property type="project" value="InterPro"/>
</dbReference>
<keyword evidence="4" id="KW-0238">DNA-binding</keyword>
<feature type="domain" description="Integrase catalytic" evidence="6">
    <location>
        <begin position="220"/>
        <end position="390"/>
    </location>
</feature>
<dbReference type="GO" id="GO:0005829">
    <property type="term" value="C:cytosol"/>
    <property type="evidence" value="ECO:0007669"/>
    <property type="project" value="TreeGrafter"/>
</dbReference>
<evidence type="ECO:0000256" key="5">
    <source>
        <dbReference type="ARBA" id="ARBA00023172"/>
    </source>
</evidence>
<dbReference type="Pfam" id="PF13936">
    <property type="entry name" value="HTH_38"/>
    <property type="match status" value="1"/>
</dbReference>
<keyword evidence="3" id="KW-0815">Transposition</keyword>
<dbReference type="GO" id="GO:0015074">
    <property type="term" value="P:DNA integration"/>
    <property type="evidence" value="ECO:0007669"/>
    <property type="project" value="InterPro"/>
</dbReference>
<accession>A0A0P7KLU1</accession>
<dbReference type="PROSITE" id="PS01043">
    <property type="entry name" value="TRANSPOSASE_IS30"/>
    <property type="match status" value="1"/>
</dbReference>
<dbReference type="OrthoDB" id="9803231at2"/>
<dbReference type="SUPFAM" id="SSF53098">
    <property type="entry name" value="Ribonuclease H-like"/>
    <property type="match status" value="1"/>
</dbReference>
<evidence type="ECO:0000256" key="4">
    <source>
        <dbReference type="ARBA" id="ARBA00023125"/>
    </source>
</evidence>
<name>A0A0P7KLU1_9RHOB</name>
<evidence type="ECO:0000256" key="3">
    <source>
        <dbReference type="ARBA" id="ARBA00022578"/>
    </source>
</evidence>
<dbReference type="Gene3D" id="3.30.420.10">
    <property type="entry name" value="Ribonuclease H-like superfamily/Ribonuclease H"/>
    <property type="match status" value="1"/>
</dbReference>
<comment type="similarity">
    <text evidence="2">Belongs to the transposase IS30 family.</text>
</comment>
<gene>
    <name evidence="7" type="ORF">AKJ29_02455</name>
</gene>
<comment type="function">
    <text evidence="1">Required for the transposition of the insertion element.</text>
</comment>
<keyword evidence="5" id="KW-0233">DNA recombination</keyword>
<dbReference type="InterPro" id="IPR001598">
    <property type="entry name" value="Transposase_IS30_CS"/>
</dbReference>
<dbReference type="InterPro" id="IPR053392">
    <property type="entry name" value="Transposase_IS30-like"/>
</dbReference>
<dbReference type="PROSITE" id="PS50994">
    <property type="entry name" value="INTEGRASE"/>
    <property type="match status" value="1"/>
</dbReference>
<protein>
    <submittedName>
        <fullName evidence="7">Integrase</fullName>
    </submittedName>
</protein>
<dbReference type="InterPro" id="IPR025246">
    <property type="entry name" value="IS30-like_HTH"/>
</dbReference>
<organism evidence="7 8">
    <name type="scientific">Aliiroseovarius crassostreae</name>
    <dbReference type="NCBI Taxonomy" id="154981"/>
    <lineage>
        <taxon>Bacteria</taxon>
        <taxon>Pseudomonadati</taxon>
        <taxon>Pseudomonadota</taxon>
        <taxon>Alphaproteobacteria</taxon>
        <taxon>Rhodobacterales</taxon>
        <taxon>Paracoccaceae</taxon>
        <taxon>Aliiroseovarius</taxon>
    </lineage>
</organism>
<dbReference type="NCBIfam" id="NF033563">
    <property type="entry name" value="transpos_IS30"/>
    <property type="match status" value="2"/>
</dbReference>